<comment type="catalytic activity">
    <reaction evidence="6">
        <text>cytidine(1402) in 16S rRNA + S-adenosyl-L-methionine = N(4)-methylcytidine(1402) in 16S rRNA + S-adenosyl-L-homocysteine + H(+)</text>
        <dbReference type="Rhea" id="RHEA:42928"/>
        <dbReference type="Rhea" id="RHEA-COMP:10286"/>
        <dbReference type="Rhea" id="RHEA-COMP:10287"/>
        <dbReference type="ChEBI" id="CHEBI:15378"/>
        <dbReference type="ChEBI" id="CHEBI:57856"/>
        <dbReference type="ChEBI" id="CHEBI:59789"/>
        <dbReference type="ChEBI" id="CHEBI:74506"/>
        <dbReference type="ChEBI" id="CHEBI:82748"/>
        <dbReference type="EC" id="2.1.1.199"/>
    </reaction>
</comment>
<dbReference type="InterPro" id="IPR029063">
    <property type="entry name" value="SAM-dependent_MTases_sf"/>
</dbReference>
<dbReference type="Pfam" id="PF01795">
    <property type="entry name" value="Methyltransf_5"/>
    <property type="match status" value="1"/>
</dbReference>
<dbReference type="AlphaFoldDB" id="A0A3D3RBQ9"/>
<evidence type="ECO:0000313" key="7">
    <source>
        <dbReference type="EMBL" id="HCO25532.1"/>
    </source>
</evidence>
<dbReference type="InterPro" id="IPR023397">
    <property type="entry name" value="SAM-dep_MeTrfase_MraW_recog"/>
</dbReference>
<evidence type="ECO:0000256" key="2">
    <source>
        <dbReference type="ARBA" id="ARBA00022552"/>
    </source>
</evidence>
<feature type="binding site" evidence="6">
    <location>
        <position position="119"/>
    </location>
    <ligand>
        <name>S-adenosyl-L-methionine</name>
        <dbReference type="ChEBI" id="CHEBI:59789"/>
    </ligand>
</feature>
<keyword evidence="2 6" id="KW-0698">rRNA processing</keyword>
<accession>A0A3D3RBQ9</accession>
<comment type="function">
    <text evidence="6">Specifically methylates the N4 position of cytidine in position 1402 (C1402) of 16S rRNA.</text>
</comment>
<feature type="binding site" evidence="6">
    <location>
        <position position="112"/>
    </location>
    <ligand>
        <name>S-adenosyl-L-methionine</name>
        <dbReference type="ChEBI" id="CHEBI:59789"/>
    </ligand>
</feature>
<keyword evidence="3 6" id="KW-0489">Methyltransferase</keyword>
<dbReference type="InterPro" id="IPR002903">
    <property type="entry name" value="RsmH"/>
</dbReference>
<dbReference type="HAMAP" id="MF_01007">
    <property type="entry name" value="16SrRNA_methyltr_H"/>
    <property type="match status" value="1"/>
</dbReference>
<dbReference type="PANTHER" id="PTHR11265:SF0">
    <property type="entry name" value="12S RRNA N4-METHYLCYTIDINE METHYLTRANSFERASE"/>
    <property type="match status" value="1"/>
</dbReference>
<protein>
    <recommendedName>
        <fullName evidence="6">Ribosomal RNA small subunit methyltransferase H</fullName>
        <ecNumber evidence="6">2.1.1.199</ecNumber>
    </recommendedName>
    <alternativeName>
        <fullName evidence="6">16S rRNA m(4)C1402 methyltransferase</fullName>
    </alternativeName>
    <alternativeName>
        <fullName evidence="6">rRNA (cytosine-N(4)-)-methyltransferase RsmH</fullName>
    </alternativeName>
</protein>
<comment type="similarity">
    <text evidence="1 6">Belongs to the methyltransferase superfamily. RsmH family.</text>
</comment>
<dbReference type="SUPFAM" id="SSF81799">
    <property type="entry name" value="Putative methyltransferase TM0872, insert domain"/>
    <property type="match status" value="1"/>
</dbReference>
<dbReference type="EC" id="2.1.1.199" evidence="6"/>
<evidence type="ECO:0000256" key="4">
    <source>
        <dbReference type="ARBA" id="ARBA00022679"/>
    </source>
</evidence>
<evidence type="ECO:0000256" key="6">
    <source>
        <dbReference type="HAMAP-Rule" id="MF_01007"/>
    </source>
</evidence>
<comment type="caution">
    <text evidence="7">The sequence shown here is derived from an EMBL/GenBank/DDBJ whole genome shotgun (WGS) entry which is preliminary data.</text>
</comment>
<dbReference type="GO" id="GO:0070475">
    <property type="term" value="P:rRNA base methylation"/>
    <property type="evidence" value="ECO:0007669"/>
    <property type="project" value="UniProtKB-UniRule"/>
</dbReference>
<organism evidence="7 8">
    <name type="scientific">Gimesia maris</name>
    <dbReference type="NCBI Taxonomy" id="122"/>
    <lineage>
        <taxon>Bacteria</taxon>
        <taxon>Pseudomonadati</taxon>
        <taxon>Planctomycetota</taxon>
        <taxon>Planctomycetia</taxon>
        <taxon>Planctomycetales</taxon>
        <taxon>Planctomycetaceae</taxon>
        <taxon>Gimesia</taxon>
    </lineage>
</organism>
<feature type="binding site" evidence="6">
    <location>
        <position position="61"/>
    </location>
    <ligand>
        <name>S-adenosyl-L-methionine</name>
        <dbReference type="ChEBI" id="CHEBI:59789"/>
    </ligand>
</feature>
<keyword evidence="6" id="KW-0963">Cytoplasm</keyword>
<dbReference type="GO" id="GO:0005737">
    <property type="term" value="C:cytoplasm"/>
    <property type="evidence" value="ECO:0007669"/>
    <property type="project" value="UniProtKB-SubCell"/>
</dbReference>
<sequence>MSGKPGDQKRPVHLPVLLREVITQLDLSPGLIVVDGTVGAGGHSEHILKKINNEGTLIGLDRDAMMLGFATQKLKPESLPAGRCYLRQSSYAELPAVMEELQISSVDRVLLDLGLSSDQLSDDERGFGFESAGELDLRFDTRQGVPAWQLLESLPESELCEILEVYGEERFSQRIANQIVKQRKTAPVRTAADLIKAVQQAIPGKALAAARKNPATRVFQALRIAANQEPEQLETMLETVLPQVLQPGGRAVIISFHSLEDRMVKQAVKNQTIWKNLTAKPIVATQAEQRVNPRCRTAKLRVAVKT</sequence>
<dbReference type="EMBL" id="DQAY01000132">
    <property type="protein sequence ID" value="HCO25532.1"/>
    <property type="molecule type" value="Genomic_DNA"/>
</dbReference>
<name>A0A3D3RBQ9_9PLAN</name>
<dbReference type="NCBIfam" id="TIGR00006">
    <property type="entry name" value="16S rRNA (cytosine(1402)-N(4))-methyltransferase RsmH"/>
    <property type="match status" value="1"/>
</dbReference>
<evidence type="ECO:0000256" key="1">
    <source>
        <dbReference type="ARBA" id="ARBA00010396"/>
    </source>
</evidence>
<dbReference type="GO" id="GO:0071424">
    <property type="term" value="F:rRNA (cytosine-N4-)-methyltransferase activity"/>
    <property type="evidence" value="ECO:0007669"/>
    <property type="project" value="UniProtKB-UniRule"/>
</dbReference>
<dbReference type="PANTHER" id="PTHR11265">
    <property type="entry name" value="S-ADENOSYL-METHYLTRANSFERASE MRAW"/>
    <property type="match status" value="1"/>
</dbReference>
<proteinExistence type="inferred from homology"/>
<evidence type="ECO:0000256" key="5">
    <source>
        <dbReference type="ARBA" id="ARBA00022691"/>
    </source>
</evidence>
<dbReference type="Gene3D" id="3.40.50.150">
    <property type="entry name" value="Vaccinia Virus protein VP39"/>
    <property type="match status" value="1"/>
</dbReference>
<reference evidence="7 8" key="1">
    <citation type="journal article" date="2018" name="Nat. Biotechnol.">
        <title>A standardized bacterial taxonomy based on genome phylogeny substantially revises the tree of life.</title>
        <authorList>
            <person name="Parks D.H."/>
            <person name="Chuvochina M."/>
            <person name="Waite D.W."/>
            <person name="Rinke C."/>
            <person name="Skarshewski A."/>
            <person name="Chaumeil P.A."/>
            <person name="Hugenholtz P."/>
        </authorList>
    </citation>
    <scope>NUCLEOTIDE SEQUENCE [LARGE SCALE GENOMIC DNA]</scope>
    <source>
        <strain evidence="7">UBA9375</strain>
    </source>
</reference>
<comment type="subcellular location">
    <subcellularLocation>
        <location evidence="6">Cytoplasm</location>
    </subcellularLocation>
</comment>
<keyword evidence="4 6" id="KW-0808">Transferase</keyword>
<gene>
    <name evidence="6" type="primary">rsmH</name>
    <name evidence="7" type="ORF">DIT97_21840</name>
</gene>
<dbReference type="Proteomes" id="UP000263642">
    <property type="component" value="Unassembled WGS sequence"/>
</dbReference>
<evidence type="ECO:0000256" key="3">
    <source>
        <dbReference type="ARBA" id="ARBA00022603"/>
    </source>
</evidence>
<dbReference type="Gene3D" id="1.10.150.170">
    <property type="entry name" value="Putative methyltransferase TM0872, insert domain"/>
    <property type="match status" value="1"/>
</dbReference>
<feature type="binding site" evidence="6">
    <location>
        <position position="91"/>
    </location>
    <ligand>
        <name>S-adenosyl-L-methionine</name>
        <dbReference type="ChEBI" id="CHEBI:59789"/>
    </ligand>
</feature>
<feature type="binding site" evidence="6">
    <location>
        <begin position="41"/>
        <end position="43"/>
    </location>
    <ligand>
        <name>S-adenosyl-L-methionine</name>
        <dbReference type="ChEBI" id="CHEBI:59789"/>
    </ligand>
</feature>
<dbReference type="PIRSF" id="PIRSF004486">
    <property type="entry name" value="MraW"/>
    <property type="match status" value="1"/>
</dbReference>
<keyword evidence="5 6" id="KW-0949">S-adenosyl-L-methionine</keyword>
<dbReference type="SUPFAM" id="SSF53335">
    <property type="entry name" value="S-adenosyl-L-methionine-dependent methyltransferases"/>
    <property type="match status" value="1"/>
</dbReference>
<evidence type="ECO:0000313" key="8">
    <source>
        <dbReference type="Proteomes" id="UP000263642"/>
    </source>
</evidence>